<dbReference type="Pfam" id="PF02174">
    <property type="entry name" value="IRS"/>
    <property type="match status" value="1"/>
</dbReference>
<keyword evidence="5" id="KW-1185">Reference proteome</keyword>
<feature type="signal peptide" evidence="1">
    <location>
        <begin position="1"/>
        <end position="16"/>
    </location>
</feature>
<feature type="domain" description="FERM central" evidence="2">
    <location>
        <begin position="31"/>
        <end position="74"/>
    </location>
</feature>
<organism evidence="4 5">
    <name type="scientific">Xenoophorus captivus</name>
    <dbReference type="NCBI Taxonomy" id="1517983"/>
    <lineage>
        <taxon>Eukaryota</taxon>
        <taxon>Metazoa</taxon>
        <taxon>Chordata</taxon>
        <taxon>Craniata</taxon>
        <taxon>Vertebrata</taxon>
        <taxon>Euteleostomi</taxon>
        <taxon>Actinopterygii</taxon>
        <taxon>Neopterygii</taxon>
        <taxon>Teleostei</taxon>
        <taxon>Neoteleostei</taxon>
        <taxon>Acanthomorphata</taxon>
        <taxon>Ovalentaria</taxon>
        <taxon>Atherinomorphae</taxon>
        <taxon>Cyprinodontiformes</taxon>
        <taxon>Goodeidae</taxon>
        <taxon>Xenoophorus</taxon>
    </lineage>
</organism>
<keyword evidence="1" id="KW-0732">Signal</keyword>
<dbReference type="InterPro" id="IPR002404">
    <property type="entry name" value="IRS_PTB"/>
</dbReference>
<dbReference type="Proteomes" id="UP001434883">
    <property type="component" value="Unassembled WGS sequence"/>
</dbReference>
<reference evidence="4 5" key="1">
    <citation type="submission" date="2021-06" db="EMBL/GenBank/DDBJ databases">
        <authorList>
            <person name="Palmer J.M."/>
        </authorList>
    </citation>
    <scope>NUCLEOTIDE SEQUENCE [LARGE SCALE GENOMIC DNA]</scope>
    <source>
        <strain evidence="4 5">XC_2019</strain>
        <tissue evidence="4">Muscle</tissue>
    </source>
</reference>
<dbReference type="InterPro" id="IPR035963">
    <property type="entry name" value="FERM_2"/>
</dbReference>
<dbReference type="InterPro" id="IPR051567">
    <property type="entry name" value="Unconventional_Myosin_ATPase"/>
</dbReference>
<evidence type="ECO:0000313" key="5">
    <source>
        <dbReference type="Proteomes" id="UP001434883"/>
    </source>
</evidence>
<dbReference type="InterPro" id="IPR014352">
    <property type="entry name" value="FERM/acyl-CoA-bd_prot_sf"/>
</dbReference>
<sequence length="135" mass="15592">MVMMSWLVFFMKKLWTSTIPGKDSFADSIFHYYQELPKYLRGYHKCSREEVFHLAALIYRVKFEDDKSHFSSIPKMLRELDILTTHPFTKISNWSSGNTYFHITIGNLVRGSKLLCETSLVGGSGSINVSVTTQR</sequence>
<evidence type="ECO:0000259" key="3">
    <source>
        <dbReference type="Pfam" id="PF02174"/>
    </source>
</evidence>
<dbReference type="SUPFAM" id="SSF47031">
    <property type="entry name" value="Second domain of FERM"/>
    <property type="match status" value="1"/>
</dbReference>
<accession>A0ABV0QP71</accession>
<proteinExistence type="predicted"/>
<dbReference type="Gene3D" id="1.20.80.10">
    <property type="match status" value="1"/>
</dbReference>
<evidence type="ECO:0000256" key="1">
    <source>
        <dbReference type="SAM" id="SignalP"/>
    </source>
</evidence>
<dbReference type="PANTHER" id="PTHR22692:SF34">
    <property type="entry name" value="MYOSIN VIIA"/>
    <property type="match status" value="1"/>
</dbReference>
<dbReference type="PANTHER" id="PTHR22692">
    <property type="entry name" value="MYOSIN VII, XV"/>
    <property type="match status" value="1"/>
</dbReference>
<protein>
    <submittedName>
        <fullName evidence="4">Uncharacterized protein</fullName>
    </submittedName>
</protein>
<feature type="domain" description="IRS-type PTB" evidence="3">
    <location>
        <begin position="80"/>
        <end position="120"/>
    </location>
</feature>
<name>A0ABV0QP71_9TELE</name>
<evidence type="ECO:0000259" key="2">
    <source>
        <dbReference type="Pfam" id="PF00373"/>
    </source>
</evidence>
<evidence type="ECO:0000313" key="4">
    <source>
        <dbReference type="EMBL" id="MEQ2197629.1"/>
    </source>
</evidence>
<dbReference type="EMBL" id="JAHRIN010017906">
    <property type="protein sequence ID" value="MEQ2197629.1"/>
    <property type="molecule type" value="Genomic_DNA"/>
</dbReference>
<gene>
    <name evidence="4" type="ORF">XENOCAPTIV_001093</name>
</gene>
<comment type="caution">
    <text evidence="4">The sequence shown here is derived from an EMBL/GenBank/DDBJ whole genome shotgun (WGS) entry which is preliminary data.</text>
</comment>
<dbReference type="CDD" id="cd14473">
    <property type="entry name" value="FERM_B-lobe"/>
    <property type="match status" value="1"/>
</dbReference>
<dbReference type="Pfam" id="PF00373">
    <property type="entry name" value="FERM_M"/>
    <property type="match status" value="1"/>
</dbReference>
<dbReference type="SUPFAM" id="SSF50729">
    <property type="entry name" value="PH domain-like"/>
    <property type="match status" value="1"/>
</dbReference>
<dbReference type="InterPro" id="IPR019748">
    <property type="entry name" value="FERM_central"/>
</dbReference>
<feature type="chain" id="PRO_5046513784" evidence="1">
    <location>
        <begin position="17"/>
        <end position="135"/>
    </location>
</feature>